<feature type="chain" id="PRO_5045989745" evidence="1">
    <location>
        <begin position="22"/>
        <end position="210"/>
    </location>
</feature>
<accession>A0ABR7M681</accession>
<name>A0ABR7M681_9BACT</name>
<evidence type="ECO:0000256" key="1">
    <source>
        <dbReference type="SAM" id="SignalP"/>
    </source>
</evidence>
<gene>
    <name evidence="2" type="ORF">BC349_06090</name>
</gene>
<organism evidence="2 3">
    <name type="scientific">Flavihumibacter stibioxidans</name>
    <dbReference type="NCBI Taxonomy" id="1834163"/>
    <lineage>
        <taxon>Bacteria</taxon>
        <taxon>Pseudomonadati</taxon>
        <taxon>Bacteroidota</taxon>
        <taxon>Chitinophagia</taxon>
        <taxon>Chitinophagales</taxon>
        <taxon>Chitinophagaceae</taxon>
        <taxon>Flavihumibacter</taxon>
    </lineage>
</organism>
<dbReference type="Proteomes" id="UP000765802">
    <property type="component" value="Unassembled WGS sequence"/>
</dbReference>
<proteinExistence type="predicted"/>
<evidence type="ECO:0000313" key="3">
    <source>
        <dbReference type="Proteomes" id="UP000765802"/>
    </source>
</evidence>
<evidence type="ECO:0000313" key="2">
    <source>
        <dbReference type="EMBL" id="MBC6490527.1"/>
    </source>
</evidence>
<keyword evidence="3" id="KW-1185">Reference proteome</keyword>
<comment type="caution">
    <text evidence="2">The sequence shown here is derived from an EMBL/GenBank/DDBJ whole genome shotgun (WGS) entry which is preliminary data.</text>
</comment>
<keyword evidence="1" id="KW-0732">Signal</keyword>
<dbReference type="EMBL" id="MBUA01000001">
    <property type="protein sequence ID" value="MBC6490527.1"/>
    <property type="molecule type" value="Genomic_DNA"/>
</dbReference>
<protein>
    <submittedName>
        <fullName evidence="2">Uncharacterized protein</fullName>
    </submittedName>
</protein>
<sequence length="210" mass="23762">MKTIKTLFPFFAILLAVGLLSCKKNDNNPSNPGQSNGFPFLKQGNEWIYDYKAVDAESIVKYKILSKEANGYYKVNWFMGADFEIYWHEANGAFSNFTDGPSGTMKFLLCKTNSKPGDSWGETAFDDTYEKTVTVTNKVMAIDAFASTPAGNFTNCIKVRQTNSAYTEYFFDYYISPVYGIVKMEGMGYKNEDGEITHFPLSYILKSKNF</sequence>
<reference evidence="2 3" key="1">
    <citation type="submission" date="2016-07" db="EMBL/GenBank/DDBJ databases">
        <title>Genome analysis of Flavihumibacter stibioxidans YS-17.</title>
        <authorList>
            <person name="Shi K."/>
            <person name="Han Y."/>
            <person name="Wang G."/>
        </authorList>
    </citation>
    <scope>NUCLEOTIDE SEQUENCE [LARGE SCALE GENOMIC DNA]</scope>
    <source>
        <strain evidence="2 3">YS-17</strain>
    </source>
</reference>
<dbReference type="PROSITE" id="PS51257">
    <property type="entry name" value="PROKAR_LIPOPROTEIN"/>
    <property type="match status" value="1"/>
</dbReference>
<dbReference type="RefSeq" id="WP_187255823.1">
    <property type="nucleotide sequence ID" value="NZ_JBHULF010000006.1"/>
</dbReference>
<feature type="signal peptide" evidence="1">
    <location>
        <begin position="1"/>
        <end position="21"/>
    </location>
</feature>